<sequence length="124" mass="13069">MVTPLSCIPVIPQTPSNGNVPELEPILATPESVDSSRASPESGVLAADVFELEPSLGSENSPTIVYYLLNGTKYSDSPDFLSATMDQGRGFGAMGGGGFILLEHSLPPVVSHTILQTLKELKLI</sequence>
<dbReference type="EMBL" id="OC323060">
    <property type="protein sequence ID" value="CAD7412644.1"/>
    <property type="molecule type" value="Genomic_DNA"/>
</dbReference>
<evidence type="ECO:0000313" key="1">
    <source>
        <dbReference type="EMBL" id="CAD7412644.1"/>
    </source>
</evidence>
<name>A0A7R9DG70_TIMCR</name>
<proteinExistence type="predicted"/>
<organism evidence="1">
    <name type="scientific">Timema cristinae</name>
    <name type="common">Walking stick</name>
    <dbReference type="NCBI Taxonomy" id="61476"/>
    <lineage>
        <taxon>Eukaryota</taxon>
        <taxon>Metazoa</taxon>
        <taxon>Ecdysozoa</taxon>
        <taxon>Arthropoda</taxon>
        <taxon>Hexapoda</taxon>
        <taxon>Insecta</taxon>
        <taxon>Pterygota</taxon>
        <taxon>Neoptera</taxon>
        <taxon>Polyneoptera</taxon>
        <taxon>Phasmatodea</taxon>
        <taxon>Timematodea</taxon>
        <taxon>Timematoidea</taxon>
        <taxon>Timematidae</taxon>
        <taxon>Timema</taxon>
    </lineage>
</organism>
<accession>A0A7R9DG70</accession>
<gene>
    <name evidence="1" type="ORF">TCEB3V08_LOCUS11463</name>
</gene>
<protein>
    <submittedName>
        <fullName evidence="1">Uncharacterized protein</fullName>
    </submittedName>
</protein>
<reference evidence="1" key="1">
    <citation type="submission" date="2020-11" db="EMBL/GenBank/DDBJ databases">
        <authorList>
            <person name="Tran Van P."/>
        </authorList>
    </citation>
    <scope>NUCLEOTIDE SEQUENCE</scope>
</reference>
<dbReference type="AlphaFoldDB" id="A0A7R9DG70"/>